<dbReference type="GO" id="GO:0005975">
    <property type="term" value="P:carbohydrate metabolic process"/>
    <property type="evidence" value="ECO:0007669"/>
    <property type="project" value="UniProtKB-ARBA"/>
</dbReference>
<dbReference type="Gene3D" id="1.20.58.2150">
    <property type="match status" value="1"/>
</dbReference>
<organism evidence="4 5">
    <name type="scientific">Marseilla massiliensis</name>
    <dbReference type="NCBI Taxonomy" id="1841864"/>
    <lineage>
        <taxon>Bacteria</taxon>
        <taxon>Pseudomonadati</taxon>
        <taxon>Bacteroidota</taxon>
        <taxon>Bacteroidia</taxon>
        <taxon>Bacteroidales</taxon>
        <taxon>Prevotellaceae</taxon>
        <taxon>Marseilla</taxon>
    </lineage>
</organism>
<dbReference type="Pfam" id="PF15979">
    <property type="entry name" value="Glyco_hydro_115"/>
    <property type="match status" value="1"/>
</dbReference>
<protein>
    <submittedName>
        <fullName evidence="4">Glycosyl hydrolase 115 family protein</fullName>
    </submittedName>
</protein>
<proteinExistence type="predicted"/>
<comment type="caution">
    <text evidence="4">The sequence shown here is derived from an EMBL/GenBank/DDBJ whole genome shotgun (WGS) entry which is preliminary data.</text>
</comment>
<evidence type="ECO:0000259" key="3">
    <source>
        <dbReference type="Pfam" id="PF17829"/>
    </source>
</evidence>
<accession>A0A938WP60</accession>
<evidence type="ECO:0000256" key="2">
    <source>
        <dbReference type="SAM" id="SignalP"/>
    </source>
</evidence>
<dbReference type="Gene3D" id="2.60.120.1620">
    <property type="match status" value="1"/>
</dbReference>
<dbReference type="Proteomes" id="UP000764045">
    <property type="component" value="Unassembled WGS sequence"/>
</dbReference>
<dbReference type="AlphaFoldDB" id="A0A938WP60"/>
<dbReference type="InterPro" id="IPR029018">
    <property type="entry name" value="Hex-like_dom2"/>
</dbReference>
<keyword evidence="2" id="KW-0732">Signal</keyword>
<feature type="domain" description="Gylcosyl hydrolase 115 C-terminal" evidence="3">
    <location>
        <begin position="725"/>
        <end position="842"/>
    </location>
</feature>
<dbReference type="RefSeq" id="WP_205111588.1">
    <property type="nucleotide sequence ID" value="NZ_JACJJL010000030.1"/>
</dbReference>
<dbReference type="InterPro" id="IPR041437">
    <property type="entry name" value="GH115_C"/>
</dbReference>
<sequence length="846" mass="94788">MTKLKTIGRTALTVLTVASMTTATAAEVEWYDGTKAVTYSVQKNTDPVVGIALQMFASDMEAVTGRKAVAAPESSAAIRLVELDKATSAVRKKLEKNGVPVDELEGKTDGFHISVEGSQVTIVGTNGRGTAYGLLEMSRMAGVSPWVWWGDVVPERRQRLTIDSEFETLQGASVEYRGIFLNDEDWSLRPWSYGNYEPGKFGEIGPKTYKKVFQLLLRLRANAIWPGMHTGTVAFFKIKGAKAMADSCGIAIGTSHCEPLLRNNVDEWDTKERGRFNYITNKDAVQQYWIERLNEVKGSAGGNMFTIGMRGIHDGSMEGVKTMDEKFQALQQVIDDQQELLGKYIGDPEKQTQVFVPYKEVLEIYERGLKVPDYVTLMWCDDNYGYMTRLSDEAEQRRSGGGGVYYHLSYWGRPHDYLWLTTTQPGLIYNEMRAAYDHNVRKIWIVNVHDPKVAGYDLELFLDMAWDINSVSASTIADHYRAWLCRQFGNEAGNKLYPAMHEFYRLCGERRPEFMGWSQTELSKATFDRGLSPVRNTQFSTTAFGGELDRYLERYAGVAKTVGEAEALVRPELKDAYFAAIKYPVLAAEAHARKMLEAQRARQMANGSTTKGMLDSNPALYTAVAKSQKAYEEIRKLTEYYNERMSGGKWNRSMNMRPRDLPVHGAPLLPTMLTDEEVDEWLAKAPVGKAHPVEADGTVTRNACDYQQATEGAQPVEMLGHSMNAVALPKGGTLTYTFTTAKDGDAVLRTALIPTQPNDKGDIRFSVSVDGAEPTVYTLKEKFRSEGWKQNVLRGQAVRTLKLPGLAAGSHKLEIKALDNHIVVDQWMVDYDADRKFYLFPTTGEK</sequence>
<dbReference type="Gene3D" id="3.20.20.520">
    <property type="entry name" value="Glycosyl hydrolase family 115"/>
    <property type="match status" value="1"/>
</dbReference>
<dbReference type="CDD" id="cd02795">
    <property type="entry name" value="CBM6-CBM35-CBM36_like"/>
    <property type="match status" value="1"/>
</dbReference>
<evidence type="ECO:0000256" key="1">
    <source>
        <dbReference type="ARBA" id="ARBA00022801"/>
    </source>
</evidence>
<gene>
    <name evidence="4" type="ORF">H6B30_13835</name>
</gene>
<dbReference type="Pfam" id="PF17829">
    <property type="entry name" value="GH115_C"/>
    <property type="match status" value="1"/>
</dbReference>
<evidence type="ECO:0000313" key="4">
    <source>
        <dbReference type="EMBL" id="MBM6662809.1"/>
    </source>
</evidence>
<dbReference type="InterPro" id="IPR042301">
    <property type="entry name" value="GH115_sf"/>
</dbReference>
<feature type="chain" id="PRO_5037682257" evidence="2">
    <location>
        <begin position="26"/>
        <end position="846"/>
    </location>
</feature>
<dbReference type="PANTHER" id="PTHR37842:SF2">
    <property type="entry name" value="GYLCOSYL HYDROLASE 115 C-TERMINAL DOMAIN-CONTAINING PROTEIN"/>
    <property type="match status" value="1"/>
</dbReference>
<evidence type="ECO:0000313" key="5">
    <source>
        <dbReference type="Proteomes" id="UP000764045"/>
    </source>
</evidence>
<dbReference type="GO" id="GO:0016787">
    <property type="term" value="F:hydrolase activity"/>
    <property type="evidence" value="ECO:0007669"/>
    <property type="project" value="UniProtKB-KW"/>
</dbReference>
<dbReference type="SUPFAM" id="SSF55545">
    <property type="entry name" value="beta-N-acetylhexosaminidase-like domain"/>
    <property type="match status" value="1"/>
</dbReference>
<keyword evidence="1 4" id="KW-0378">Hydrolase</keyword>
<dbReference type="InterPro" id="IPR031924">
    <property type="entry name" value="GH115"/>
</dbReference>
<dbReference type="EMBL" id="JACJJL010000030">
    <property type="protein sequence ID" value="MBM6662809.1"/>
    <property type="molecule type" value="Genomic_DNA"/>
</dbReference>
<feature type="signal peptide" evidence="2">
    <location>
        <begin position="1"/>
        <end position="25"/>
    </location>
</feature>
<reference evidence="4 5" key="1">
    <citation type="journal article" date="2021" name="Sci. Rep.">
        <title>The distribution of antibiotic resistance genes in chicken gut microbiota commensals.</title>
        <authorList>
            <person name="Juricova H."/>
            <person name="Matiasovicova J."/>
            <person name="Kubasova T."/>
            <person name="Cejkova D."/>
            <person name="Rychlik I."/>
        </authorList>
    </citation>
    <scope>NUCLEOTIDE SEQUENCE [LARGE SCALE GENOMIC DNA]</scope>
    <source>
        <strain evidence="4 5">An819</strain>
    </source>
</reference>
<dbReference type="PANTHER" id="PTHR37842">
    <property type="match status" value="1"/>
</dbReference>
<name>A0A938WP60_9BACT</name>
<dbReference type="Gene3D" id="3.30.379.10">
    <property type="entry name" value="Chitobiase/beta-hexosaminidase domain 2-like"/>
    <property type="match status" value="1"/>
</dbReference>
<keyword evidence="5" id="KW-1185">Reference proteome</keyword>